<reference evidence="1" key="1">
    <citation type="submission" date="2018-05" db="EMBL/GenBank/DDBJ databases">
        <authorList>
            <person name="Lanie J.A."/>
            <person name="Ng W.-L."/>
            <person name="Kazmierczak K.M."/>
            <person name="Andrzejewski T.M."/>
            <person name="Davidsen T.M."/>
            <person name="Wayne K.J."/>
            <person name="Tettelin H."/>
            <person name="Glass J.I."/>
            <person name="Rusch D."/>
            <person name="Podicherti R."/>
            <person name="Tsui H.-C.T."/>
            <person name="Winkler M.E."/>
        </authorList>
    </citation>
    <scope>NUCLEOTIDE SEQUENCE</scope>
</reference>
<name>A0A381ZY08_9ZZZZ</name>
<dbReference type="AlphaFoldDB" id="A0A381ZY08"/>
<accession>A0A381ZY08</accession>
<proteinExistence type="predicted"/>
<protein>
    <recommendedName>
        <fullName evidence="2">NIPSNAP domain-containing protein</fullName>
    </recommendedName>
</protein>
<sequence length="195" mass="20973">MSYSIVTRYQVADPSALIEKAPAIREKAIAAGAEGAALIQPIAAGPHVDVMLALTVWNSVDAGIEGLGKLYADPDIEALRDGNPTLDRSISKLMASYGEIDGQYIGVTRFTASEMSERGVAIAWEKGKAQGITAIRASHCIAGGDNVGSYRAMFFTNSLDAWAQTIAELLADDEYLLEMARVKFKAVFRGIARRF</sequence>
<organism evidence="1">
    <name type="scientific">marine metagenome</name>
    <dbReference type="NCBI Taxonomy" id="408172"/>
    <lineage>
        <taxon>unclassified sequences</taxon>
        <taxon>metagenomes</taxon>
        <taxon>ecological metagenomes</taxon>
    </lineage>
</organism>
<evidence type="ECO:0000313" key="1">
    <source>
        <dbReference type="EMBL" id="SVA94198.1"/>
    </source>
</evidence>
<gene>
    <name evidence="1" type="ORF">METZ01_LOCUS147052</name>
</gene>
<evidence type="ECO:0008006" key="2">
    <source>
        <dbReference type="Google" id="ProtNLM"/>
    </source>
</evidence>
<dbReference type="EMBL" id="UINC01023139">
    <property type="protein sequence ID" value="SVA94198.1"/>
    <property type="molecule type" value="Genomic_DNA"/>
</dbReference>